<dbReference type="AlphaFoldDB" id="A0A084W7R5"/>
<evidence type="ECO:0000313" key="4">
    <source>
        <dbReference type="Proteomes" id="UP000030765"/>
    </source>
</evidence>
<dbReference type="VEuPathDB" id="VectorBase:ASIC014235"/>
<feature type="region of interest" description="Disordered" evidence="1">
    <location>
        <begin position="65"/>
        <end position="91"/>
    </location>
</feature>
<protein>
    <submittedName>
        <fullName evidence="2 3">Cold shock domain-containing protein E1</fullName>
    </submittedName>
</protein>
<keyword evidence="4" id="KW-1185">Reference proteome</keyword>
<accession>A0A084W7R5</accession>
<reference evidence="2 4" key="1">
    <citation type="journal article" date="2014" name="BMC Genomics">
        <title>Genome sequence of Anopheles sinensis provides insight into genetics basis of mosquito competence for malaria parasites.</title>
        <authorList>
            <person name="Zhou D."/>
            <person name="Zhang D."/>
            <person name="Ding G."/>
            <person name="Shi L."/>
            <person name="Hou Q."/>
            <person name="Ye Y."/>
            <person name="Xu Y."/>
            <person name="Zhou H."/>
            <person name="Xiong C."/>
            <person name="Li S."/>
            <person name="Yu J."/>
            <person name="Hong S."/>
            <person name="Yu X."/>
            <person name="Zou P."/>
            <person name="Chen C."/>
            <person name="Chang X."/>
            <person name="Wang W."/>
            <person name="Lv Y."/>
            <person name="Sun Y."/>
            <person name="Ma L."/>
            <person name="Shen B."/>
            <person name="Zhu C."/>
        </authorList>
    </citation>
    <scope>NUCLEOTIDE SEQUENCE [LARGE SCALE GENOMIC DNA]</scope>
</reference>
<proteinExistence type="predicted"/>
<reference evidence="3" key="2">
    <citation type="submission" date="2020-05" db="UniProtKB">
        <authorList>
            <consortium name="EnsemblMetazoa"/>
        </authorList>
    </citation>
    <scope>IDENTIFICATION</scope>
</reference>
<evidence type="ECO:0000313" key="3">
    <source>
        <dbReference type="EnsemblMetazoa" id="ASIC014235-PA"/>
    </source>
</evidence>
<sequence length="123" mass="13489">MTVGSLPTRPFLFPPQAPRRPLITRIESLWAGNQFLGLAFVLTRPLNHLVVIQSAPTSWSIPSISQDGPAPGGLGGDFFDSTQRPPNPRRGGNVNYNISLALIASQFWREDFCRALQSIKAFG</sequence>
<dbReference type="Proteomes" id="UP000030765">
    <property type="component" value="Unassembled WGS sequence"/>
</dbReference>
<dbReference type="EMBL" id="KE525316">
    <property type="protein sequence ID" value="KFB46259.1"/>
    <property type="molecule type" value="Genomic_DNA"/>
</dbReference>
<dbReference type="EnsemblMetazoa" id="ASIC014235-RA">
    <property type="protein sequence ID" value="ASIC014235-PA"/>
    <property type="gene ID" value="ASIC014235"/>
</dbReference>
<gene>
    <name evidence="2" type="ORF">ZHAS_00014235</name>
</gene>
<evidence type="ECO:0000313" key="2">
    <source>
        <dbReference type="EMBL" id="KFB46259.1"/>
    </source>
</evidence>
<name>A0A084W7R5_ANOSI</name>
<evidence type="ECO:0000256" key="1">
    <source>
        <dbReference type="SAM" id="MobiDB-lite"/>
    </source>
</evidence>
<dbReference type="EMBL" id="ATLV01021284">
    <property type="status" value="NOT_ANNOTATED_CDS"/>
    <property type="molecule type" value="Genomic_DNA"/>
</dbReference>
<organism evidence="2">
    <name type="scientific">Anopheles sinensis</name>
    <name type="common">Mosquito</name>
    <dbReference type="NCBI Taxonomy" id="74873"/>
    <lineage>
        <taxon>Eukaryota</taxon>
        <taxon>Metazoa</taxon>
        <taxon>Ecdysozoa</taxon>
        <taxon>Arthropoda</taxon>
        <taxon>Hexapoda</taxon>
        <taxon>Insecta</taxon>
        <taxon>Pterygota</taxon>
        <taxon>Neoptera</taxon>
        <taxon>Endopterygota</taxon>
        <taxon>Diptera</taxon>
        <taxon>Nematocera</taxon>
        <taxon>Culicoidea</taxon>
        <taxon>Culicidae</taxon>
        <taxon>Anophelinae</taxon>
        <taxon>Anopheles</taxon>
    </lineage>
</organism>